<proteinExistence type="predicted"/>
<dbReference type="EMBL" id="FOTC01000001">
    <property type="protein sequence ID" value="SFK69747.1"/>
    <property type="molecule type" value="Genomic_DNA"/>
</dbReference>
<name>A0A1I4BNI0_9EURY</name>
<evidence type="ECO:0000313" key="1">
    <source>
        <dbReference type="EMBL" id="SFK69747.1"/>
    </source>
</evidence>
<sequence>MNTPSPTPTDSYGGLVIGGTKIERPATVVGFAYERTRNIAVSAVSAVSAVIHGTYDATLLVLAYIALTLEAAPV</sequence>
<protein>
    <submittedName>
        <fullName evidence="1">Uncharacterized protein</fullName>
    </submittedName>
</protein>
<keyword evidence="2" id="KW-1185">Reference proteome</keyword>
<accession>A0A1I4BNI0</accession>
<dbReference type="Proteomes" id="UP000199607">
    <property type="component" value="Unassembled WGS sequence"/>
</dbReference>
<organism evidence="1 2">
    <name type="scientific">Halogranum rubrum</name>
    <dbReference type="NCBI Taxonomy" id="553466"/>
    <lineage>
        <taxon>Archaea</taxon>
        <taxon>Methanobacteriati</taxon>
        <taxon>Methanobacteriota</taxon>
        <taxon>Stenosarchaea group</taxon>
        <taxon>Halobacteria</taxon>
        <taxon>Halobacteriales</taxon>
        <taxon>Haloferacaceae</taxon>
    </lineage>
</organism>
<reference evidence="2" key="1">
    <citation type="submission" date="2016-10" db="EMBL/GenBank/DDBJ databases">
        <authorList>
            <person name="Varghese N."/>
            <person name="Submissions S."/>
        </authorList>
    </citation>
    <scope>NUCLEOTIDE SEQUENCE [LARGE SCALE GENOMIC DNA]</scope>
    <source>
        <strain evidence="2">CGMCC 1.7738</strain>
    </source>
</reference>
<dbReference type="RefSeq" id="WP_089865606.1">
    <property type="nucleotide sequence ID" value="NZ_FOTC01000001.1"/>
</dbReference>
<gene>
    <name evidence="1" type="ORF">SAMN04487950_0643</name>
</gene>
<dbReference type="STRING" id="553466.SAMN04487950_0643"/>
<evidence type="ECO:0000313" key="2">
    <source>
        <dbReference type="Proteomes" id="UP000199607"/>
    </source>
</evidence>
<dbReference type="AlphaFoldDB" id="A0A1I4BNI0"/>